<evidence type="ECO:0000313" key="2">
    <source>
        <dbReference type="Proteomes" id="UP000193623"/>
    </source>
</evidence>
<dbReference type="AlphaFoldDB" id="A0A1Y5SLJ9"/>
<name>A0A1Y5SLJ9_9RHOB</name>
<dbReference type="EMBL" id="FWFT01000003">
    <property type="protein sequence ID" value="SLN43558.1"/>
    <property type="molecule type" value="Genomic_DNA"/>
</dbReference>
<protein>
    <submittedName>
        <fullName evidence="1">Uncharacterized protein</fullName>
    </submittedName>
</protein>
<accession>A0A1Y5SLJ9</accession>
<reference evidence="1 2" key="1">
    <citation type="submission" date="2017-03" db="EMBL/GenBank/DDBJ databases">
        <authorList>
            <person name="Afonso C.L."/>
            <person name="Miller P.J."/>
            <person name="Scott M.A."/>
            <person name="Spackman E."/>
            <person name="Goraichik I."/>
            <person name="Dimitrov K.M."/>
            <person name="Suarez D.L."/>
            <person name="Swayne D.E."/>
        </authorList>
    </citation>
    <scope>NUCLEOTIDE SEQUENCE [LARGE SCALE GENOMIC DNA]</scope>
    <source>
        <strain evidence="1 2">CECT 8397</strain>
    </source>
</reference>
<dbReference type="Proteomes" id="UP000193623">
    <property type="component" value="Unassembled WGS sequence"/>
</dbReference>
<proteinExistence type="predicted"/>
<sequence length="50" mass="5460">MRAGEGGDGGRGAIGCWVRATGGEREEQLKCSLFVLLLLQKCFIARYITE</sequence>
<gene>
    <name evidence="1" type="ORF">PSJ8397_02239</name>
</gene>
<organism evidence="1 2">
    <name type="scientific">Pseudooctadecabacter jejudonensis</name>
    <dbReference type="NCBI Taxonomy" id="1391910"/>
    <lineage>
        <taxon>Bacteria</taxon>
        <taxon>Pseudomonadati</taxon>
        <taxon>Pseudomonadota</taxon>
        <taxon>Alphaproteobacteria</taxon>
        <taxon>Rhodobacterales</taxon>
        <taxon>Paracoccaceae</taxon>
        <taxon>Pseudooctadecabacter</taxon>
    </lineage>
</organism>
<evidence type="ECO:0000313" key="1">
    <source>
        <dbReference type="EMBL" id="SLN43558.1"/>
    </source>
</evidence>
<keyword evidence="2" id="KW-1185">Reference proteome</keyword>